<dbReference type="SMART" id="SM00448">
    <property type="entry name" value="REC"/>
    <property type="match status" value="1"/>
</dbReference>
<dbReference type="SUPFAM" id="SSF46894">
    <property type="entry name" value="C-terminal effector domain of the bipartite response regulators"/>
    <property type="match status" value="1"/>
</dbReference>
<dbReference type="InterPro" id="IPR000792">
    <property type="entry name" value="Tscrpt_reg_LuxR_C"/>
</dbReference>
<dbReference type="PANTHER" id="PTHR43214">
    <property type="entry name" value="TWO-COMPONENT RESPONSE REGULATOR"/>
    <property type="match status" value="1"/>
</dbReference>
<evidence type="ECO:0000256" key="3">
    <source>
        <dbReference type="PROSITE-ProRule" id="PRU00169"/>
    </source>
</evidence>
<dbReference type="InterPro" id="IPR011006">
    <property type="entry name" value="CheY-like_superfamily"/>
</dbReference>
<proteinExistence type="predicted"/>
<dbReference type="SUPFAM" id="SSF52172">
    <property type="entry name" value="CheY-like"/>
    <property type="match status" value="1"/>
</dbReference>
<dbReference type="CDD" id="cd17535">
    <property type="entry name" value="REC_NarL-like"/>
    <property type="match status" value="1"/>
</dbReference>
<reference evidence="7" key="1">
    <citation type="journal article" date="2017" name="Proc. Natl. Acad. Sci. U.S.A.">
        <title>Simulation of Deepwater Horizon oil plume reveals substrate specialization within a complex community of hydrocarbon-degraders.</title>
        <authorList>
            <person name="Hu P."/>
            <person name="Dubinsky E.A."/>
            <person name="Probst A.J."/>
            <person name="Wang J."/>
            <person name="Sieber C.M.K."/>
            <person name="Tom L.M."/>
            <person name="Gardinali P."/>
            <person name="Banfield J.F."/>
            <person name="Atlas R.M."/>
            <person name="Andersen G.L."/>
        </authorList>
    </citation>
    <scope>NUCLEOTIDE SEQUENCE [LARGE SCALE GENOMIC DNA]</scope>
</reference>
<evidence type="ECO:0000313" key="7">
    <source>
        <dbReference type="Proteomes" id="UP000196531"/>
    </source>
</evidence>
<dbReference type="CDD" id="cd06170">
    <property type="entry name" value="LuxR_C_like"/>
    <property type="match status" value="1"/>
</dbReference>
<feature type="domain" description="HTH luxR-type" evidence="4">
    <location>
        <begin position="150"/>
        <end position="215"/>
    </location>
</feature>
<protein>
    <submittedName>
        <fullName evidence="6">Uncharacterized protein</fullName>
    </submittedName>
</protein>
<evidence type="ECO:0000259" key="4">
    <source>
        <dbReference type="PROSITE" id="PS50043"/>
    </source>
</evidence>
<evidence type="ECO:0000313" key="6">
    <source>
        <dbReference type="EMBL" id="OUR95430.1"/>
    </source>
</evidence>
<organism evidence="6 7">
    <name type="scientific">Halobacteriovorax marinus</name>
    <dbReference type="NCBI Taxonomy" id="97084"/>
    <lineage>
        <taxon>Bacteria</taxon>
        <taxon>Pseudomonadati</taxon>
        <taxon>Bdellovibrionota</taxon>
        <taxon>Bacteriovoracia</taxon>
        <taxon>Bacteriovoracales</taxon>
        <taxon>Halobacteriovoraceae</taxon>
        <taxon>Halobacteriovorax</taxon>
    </lineage>
</organism>
<evidence type="ECO:0000259" key="5">
    <source>
        <dbReference type="PROSITE" id="PS50110"/>
    </source>
</evidence>
<dbReference type="GO" id="GO:0000160">
    <property type="term" value="P:phosphorelay signal transduction system"/>
    <property type="evidence" value="ECO:0007669"/>
    <property type="project" value="InterPro"/>
</dbReference>
<dbReference type="PROSITE" id="PS50110">
    <property type="entry name" value="RESPONSE_REGULATORY"/>
    <property type="match status" value="1"/>
</dbReference>
<keyword evidence="1 3" id="KW-0597">Phosphoprotein</keyword>
<dbReference type="InterPro" id="IPR001789">
    <property type="entry name" value="Sig_transdc_resp-reg_receiver"/>
</dbReference>
<dbReference type="InterPro" id="IPR058245">
    <property type="entry name" value="NreC/VraR/RcsB-like_REC"/>
</dbReference>
<evidence type="ECO:0000256" key="1">
    <source>
        <dbReference type="ARBA" id="ARBA00022553"/>
    </source>
</evidence>
<feature type="domain" description="Response regulatory" evidence="5">
    <location>
        <begin position="13"/>
        <end position="128"/>
    </location>
</feature>
<gene>
    <name evidence="6" type="ORF">A9Q84_16485</name>
</gene>
<dbReference type="Pfam" id="PF00196">
    <property type="entry name" value="GerE"/>
    <property type="match status" value="1"/>
</dbReference>
<dbReference type="AlphaFoldDB" id="A0A1Y5FA60"/>
<dbReference type="GO" id="GO:0003677">
    <property type="term" value="F:DNA binding"/>
    <property type="evidence" value="ECO:0007669"/>
    <property type="project" value="UniProtKB-KW"/>
</dbReference>
<dbReference type="GO" id="GO:0006355">
    <property type="term" value="P:regulation of DNA-templated transcription"/>
    <property type="evidence" value="ECO:0007669"/>
    <property type="project" value="InterPro"/>
</dbReference>
<dbReference type="Gene3D" id="3.40.50.2300">
    <property type="match status" value="1"/>
</dbReference>
<dbReference type="SMART" id="SM00421">
    <property type="entry name" value="HTH_LUXR"/>
    <property type="match status" value="1"/>
</dbReference>
<dbReference type="PROSITE" id="PS50043">
    <property type="entry name" value="HTH_LUXR_2"/>
    <property type="match status" value="1"/>
</dbReference>
<dbReference type="PANTHER" id="PTHR43214:SF43">
    <property type="entry name" value="TWO-COMPONENT RESPONSE REGULATOR"/>
    <property type="match status" value="1"/>
</dbReference>
<keyword evidence="2" id="KW-0238">DNA-binding</keyword>
<dbReference type="InterPro" id="IPR016032">
    <property type="entry name" value="Sig_transdc_resp-reg_C-effctor"/>
</dbReference>
<name>A0A1Y5FA60_9BACT</name>
<sequence length="219" mass="24827">MGLENTVSDNKLSIGIIDDHQIFREGICSLLTKNPLFDVQLSANGYEEVISMDLTHLDILIVDISLGAVNGISIVKMLKPKFSHLKIIVLSMMNRDVYEKKAIAAGADLFIDKNEAFNSLEKGILATSGEKEIKQRRISKDLLFKDRGQWEILIEDLSERERDVLEYTLRGVPQKEISFDLGINVKTISTYKRRLLSKLNLSGDIELINLYNTLKNRDT</sequence>
<dbReference type="PRINTS" id="PR00038">
    <property type="entry name" value="HTHLUXR"/>
</dbReference>
<dbReference type="Proteomes" id="UP000196531">
    <property type="component" value="Unassembled WGS sequence"/>
</dbReference>
<dbReference type="InterPro" id="IPR039420">
    <property type="entry name" value="WalR-like"/>
</dbReference>
<evidence type="ECO:0000256" key="2">
    <source>
        <dbReference type="ARBA" id="ARBA00023125"/>
    </source>
</evidence>
<feature type="modified residue" description="4-aspartylphosphate" evidence="3">
    <location>
        <position position="63"/>
    </location>
</feature>
<dbReference type="Pfam" id="PF00072">
    <property type="entry name" value="Response_reg"/>
    <property type="match status" value="1"/>
</dbReference>
<accession>A0A1Y5FA60</accession>
<comment type="caution">
    <text evidence="6">The sequence shown here is derived from an EMBL/GenBank/DDBJ whole genome shotgun (WGS) entry which is preliminary data.</text>
</comment>
<dbReference type="EMBL" id="MAAO01000008">
    <property type="protein sequence ID" value="OUR95430.1"/>
    <property type="molecule type" value="Genomic_DNA"/>
</dbReference>